<dbReference type="RefSeq" id="WP_104565325.1">
    <property type="nucleotide sequence ID" value="NZ_CATVXE010000033.1"/>
</dbReference>
<reference evidence="2 5" key="1">
    <citation type="submission" date="2023-07" db="EMBL/GenBank/DDBJ databases">
        <authorList>
            <person name="Peeters C."/>
        </authorList>
    </citation>
    <scope>NUCLEOTIDE SEQUENCE</scope>
    <source>
        <strain evidence="3 5">R-77569</strain>
        <strain evidence="2">R-77591</strain>
    </source>
</reference>
<dbReference type="Proteomes" id="UP001190452">
    <property type="component" value="Unassembled WGS sequence"/>
</dbReference>
<name>A0AAD2AZY7_9RALS</name>
<gene>
    <name evidence="3" type="ORF">R77569_04184</name>
    <name evidence="2" type="ORF">R77591_04757</name>
</gene>
<dbReference type="EMBL" id="CATVXE010000033">
    <property type="protein sequence ID" value="CAJ0697277.1"/>
    <property type="molecule type" value="Genomic_DNA"/>
</dbReference>
<dbReference type="Pfam" id="PF13400">
    <property type="entry name" value="Tad"/>
    <property type="match status" value="1"/>
</dbReference>
<dbReference type="EMBL" id="CAUDKV010000022">
    <property type="protein sequence ID" value="CAJ0891948.1"/>
    <property type="molecule type" value="Genomic_DNA"/>
</dbReference>
<dbReference type="Proteomes" id="UP001190002">
    <property type="component" value="Unassembled WGS sequence"/>
</dbReference>
<organism evidence="2 4">
    <name type="scientific">Ralstonia mannitolilytica</name>
    <dbReference type="NCBI Taxonomy" id="105219"/>
    <lineage>
        <taxon>Bacteria</taxon>
        <taxon>Pseudomonadati</taxon>
        <taxon>Pseudomonadota</taxon>
        <taxon>Betaproteobacteria</taxon>
        <taxon>Burkholderiales</taxon>
        <taxon>Burkholderiaceae</taxon>
        <taxon>Ralstonia</taxon>
    </lineage>
</organism>
<dbReference type="InterPro" id="IPR028087">
    <property type="entry name" value="Tad_N"/>
</dbReference>
<evidence type="ECO:0000313" key="4">
    <source>
        <dbReference type="Proteomes" id="UP001190002"/>
    </source>
</evidence>
<feature type="domain" description="Putative Flp pilus-assembly TadG-like N-terminal" evidence="1">
    <location>
        <begin position="15"/>
        <end position="61"/>
    </location>
</feature>
<evidence type="ECO:0000313" key="5">
    <source>
        <dbReference type="Proteomes" id="UP001190452"/>
    </source>
</evidence>
<keyword evidence="5" id="KW-1185">Reference proteome</keyword>
<protein>
    <recommendedName>
        <fullName evidence="1">Putative Flp pilus-assembly TadG-like N-terminal domain-containing protein</fullName>
    </recommendedName>
</protein>
<accession>A0AAD2AZY7</accession>
<comment type="caution">
    <text evidence="2">The sequence shown here is derived from an EMBL/GenBank/DDBJ whole genome shotgun (WGS) entry which is preliminary data.</text>
</comment>
<sequence length="351" mass="36189">MKTRTFRLAQRAQRGAVGIMMPALIATMAGLGALAVDIGYLMVVRNELQNAADAAALAGAAGLYTGTAPNWSNGISKGQSAISLNYSGGAQLVNGTVTAGYWDLTRSWSATQSSPPPLSQANPPNFTSYAPAVQVTIARSAGNNGGPVTTWLASIFNGGAASIQATAVAVITPPGQVVAGATPLPMVISSCLYSQFFNPTTGQPVTTDFWIGSSYHYGPCESGQWTSYFSSTNSDSFTKRVIDGTNSTPAMSIGDNVWVQTGTKTNLFDEINSQLAGTTVLVPVVNDPTGSGFNTNGQMSIVAFAAFYIVKAAGGSTKGVYGHFVGDYKATGSGGGVGPNYGAYSPPRLAW</sequence>
<evidence type="ECO:0000313" key="3">
    <source>
        <dbReference type="EMBL" id="CAJ0891948.1"/>
    </source>
</evidence>
<proteinExistence type="predicted"/>
<evidence type="ECO:0000313" key="2">
    <source>
        <dbReference type="EMBL" id="CAJ0697277.1"/>
    </source>
</evidence>
<evidence type="ECO:0000259" key="1">
    <source>
        <dbReference type="Pfam" id="PF13400"/>
    </source>
</evidence>
<dbReference type="AlphaFoldDB" id="A0AAD2AZY7"/>